<sequence length="105" mass="12089">MKLKFFWTLIFDSPFPICINDSPSYENCDPLSTILSDDGGLGLEYMIAWVEVAIDTTNKVISGQMDEGDWITETFSAEIGREQTEIYYLYDDSYSQFIPTEIFLK</sequence>
<proteinExistence type="predicted"/>
<dbReference type="EMBL" id="BPEY01000205">
    <property type="protein sequence ID" value="GIU52607.1"/>
    <property type="molecule type" value="Genomic_DNA"/>
</dbReference>
<reference evidence="1" key="1">
    <citation type="submission" date="2021-05" db="EMBL/GenBank/DDBJ databases">
        <title>Molecular characterization for Shewanella algae harboring chromosomal blaOXA-55-like strains isolated from clinical and environment sample.</title>
        <authorList>
            <person name="Ohama Y."/>
            <person name="Aoki K."/>
            <person name="Harada S."/>
            <person name="Moriya K."/>
            <person name="Ishii Y."/>
            <person name="Tateda K."/>
        </authorList>
    </citation>
    <scope>NUCLEOTIDE SEQUENCE</scope>
    <source>
        <strain evidence="1">JCM 11563</strain>
    </source>
</reference>
<organism evidence="1 2">
    <name type="scientific">Shewanella sairae</name>
    <dbReference type="NCBI Taxonomy" id="190310"/>
    <lineage>
        <taxon>Bacteria</taxon>
        <taxon>Pseudomonadati</taxon>
        <taxon>Pseudomonadota</taxon>
        <taxon>Gammaproteobacteria</taxon>
        <taxon>Alteromonadales</taxon>
        <taxon>Shewanellaceae</taxon>
        <taxon>Shewanella</taxon>
    </lineage>
</organism>
<accession>A0ABQ4PRV6</accession>
<name>A0ABQ4PRV6_9GAMM</name>
<dbReference type="RefSeq" id="WP_220783548.1">
    <property type="nucleotide sequence ID" value="NZ_BPEY01000205.1"/>
</dbReference>
<evidence type="ECO:0000313" key="2">
    <source>
        <dbReference type="Proteomes" id="UP000887104"/>
    </source>
</evidence>
<evidence type="ECO:0000313" key="1">
    <source>
        <dbReference type="EMBL" id="GIU52607.1"/>
    </source>
</evidence>
<comment type="caution">
    <text evidence="1">The sequence shown here is derived from an EMBL/GenBank/DDBJ whole genome shotgun (WGS) entry which is preliminary data.</text>
</comment>
<gene>
    <name evidence="1" type="ORF">TUM4438_45730</name>
</gene>
<keyword evidence="2" id="KW-1185">Reference proteome</keyword>
<protein>
    <submittedName>
        <fullName evidence="1">Uncharacterized protein</fullName>
    </submittedName>
</protein>
<dbReference type="Proteomes" id="UP000887104">
    <property type="component" value="Unassembled WGS sequence"/>
</dbReference>